<keyword evidence="1" id="KW-1133">Transmembrane helix</keyword>
<gene>
    <name evidence="2" type="ORF">DL546_005821</name>
</gene>
<sequence>MIQSTSTPGYAVSHQSQPLIKTFKAVHVTCRYPRLLNPSIKFTHTSPEVSAGSLGVVAAAAFMLLGRSSCRRR</sequence>
<keyword evidence="1" id="KW-0812">Transmembrane</keyword>
<name>A0A420YI23_9PEZI</name>
<reference evidence="2 3" key="1">
    <citation type="submission" date="2018-08" db="EMBL/GenBank/DDBJ databases">
        <title>Draft genome of the lignicolous fungus Coniochaeta pulveracea.</title>
        <authorList>
            <person name="Borstlap C.J."/>
            <person name="De Witt R.N."/>
            <person name="Botha A."/>
            <person name="Volschenk H."/>
        </authorList>
    </citation>
    <scope>NUCLEOTIDE SEQUENCE [LARGE SCALE GENOMIC DNA]</scope>
    <source>
        <strain evidence="2 3">CAB683</strain>
    </source>
</reference>
<accession>A0A420YI23</accession>
<organism evidence="2 3">
    <name type="scientific">Coniochaeta pulveracea</name>
    <dbReference type="NCBI Taxonomy" id="177199"/>
    <lineage>
        <taxon>Eukaryota</taxon>
        <taxon>Fungi</taxon>
        <taxon>Dikarya</taxon>
        <taxon>Ascomycota</taxon>
        <taxon>Pezizomycotina</taxon>
        <taxon>Sordariomycetes</taxon>
        <taxon>Sordariomycetidae</taxon>
        <taxon>Coniochaetales</taxon>
        <taxon>Coniochaetaceae</taxon>
        <taxon>Coniochaeta</taxon>
    </lineage>
</organism>
<dbReference type="EMBL" id="QVQW01000008">
    <property type="protein sequence ID" value="RKU47538.1"/>
    <property type="molecule type" value="Genomic_DNA"/>
</dbReference>
<feature type="transmembrane region" description="Helical" evidence="1">
    <location>
        <begin position="49"/>
        <end position="66"/>
    </location>
</feature>
<evidence type="ECO:0000256" key="1">
    <source>
        <dbReference type="SAM" id="Phobius"/>
    </source>
</evidence>
<protein>
    <submittedName>
        <fullName evidence="2">Uncharacterized protein</fullName>
    </submittedName>
</protein>
<keyword evidence="1" id="KW-0472">Membrane</keyword>
<evidence type="ECO:0000313" key="3">
    <source>
        <dbReference type="Proteomes" id="UP000275385"/>
    </source>
</evidence>
<proteinExistence type="predicted"/>
<keyword evidence="3" id="KW-1185">Reference proteome</keyword>
<evidence type="ECO:0000313" key="2">
    <source>
        <dbReference type="EMBL" id="RKU47538.1"/>
    </source>
</evidence>
<comment type="caution">
    <text evidence="2">The sequence shown here is derived from an EMBL/GenBank/DDBJ whole genome shotgun (WGS) entry which is preliminary data.</text>
</comment>
<dbReference type="AlphaFoldDB" id="A0A420YI23"/>
<dbReference type="Proteomes" id="UP000275385">
    <property type="component" value="Unassembled WGS sequence"/>
</dbReference>